<evidence type="ECO:0000259" key="1">
    <source>
        <dbReference type="Pfam" id="PF00535"/>
    </source>
</evidence>
<proteinExistence type="predicted"/>
<dbReference type="InterPro" id="IPR001173">
    <property type="entry name" value="Glyco_trans_2-like"/>
</dbReference>
<dbReference type="Proteomes" id="UP000634529">
    <property type="component" value="Unassembled WGS sequence"/>
</dbReference>
<dbReference type="Gene3D" id="3.90.550.10">
    <property type="entry name" value="Spore Coat Polysaccharide Biosynthesis Protein SpsA, Chain A"/>
    <property type="match status" value="1"/>
</dbReference>
<feature type="domain" description="Glycosyltransferase 2-like" evidence="1">
    <location>
        <begin position="7"/>
        <end position="173"/>
    </location>
</feature>
<accession>A0ABR9ATF7</accession>
<evidence type="ECO:0000313" key="3">
    <source>
        <dbReference type="Proteomes" id="UP000634529"/>
    </source>
</evidence>
<comment type="caution">
    <text evidence="2">The sequence shown here is derived from an EMBL/GenBank/DDBJ whole genome shotgun (WGS) entry which is preliminary data.</text>
</comment>
<dbReference type="EMBL" id="JACYTN010000001">
    <property type="protein sequence ID" value="MBD8496969.1"/>
    <property type="molecule type" value="Genomic_DNA"/>
</dbReference>
<organism evidence="2 3">
    <name type="scientific">Paenibacillus arenosi</name>
    <dbReference type="NCBI Taxonomy" id="2774142"/>
    <lineage>
        <taxon>Bacteria</taxon>
        <taxon>Bacillati</taxon>
        <taxon>Bacillota</taxon>
        <taxon>Bacilli</taxon>
        <taxon>Bacillales</taxon>
        <taxon>Paenibacillaceae</taxon>
        <taxon>Paenibacillus</taxon>
    </lineage>
</organism>
<dbReference type="SUPFAM" id="SSF53448">
    <property type="entry name" value="Nucleotide-diphospho-sugar transferases"/>
    <property type="match status" value="2"/>
</dbReference>
<dbReference type="InterPro" id="IPR029044">
    <property type="entry name" value="Nucleotide-diphossugar_trans"/>
</dbReference>
<dbReference type="Pfam" id="PF00535">
    <property type="entry name" value="Glycos_transf_2"/>
    <property type="match status" value="1"/>
</dbReference>
<dbReference type="PANTHER" id="PTHR43179">
    <property type="entry name" value="RHAMNOSYLTRANSFERASE WBBL"/>
    <property type="match status" value="1"/>
</dbReference>
<dbReference type="RefSeq" id="WP_192023435.1">
    <property type="nucleotide sequence ID" value="NZ_JACYTN010000001.1"/>
</dbReference>
<evidence type="ECO:0000313" key="2">
    <source>
        <dbReference type="EMBL" id="MBD8496969.1"/>
    </source>
</evidence>
<dbReference type="PANTHER" id="PTHR43179:SF7">
    <property type="entry name" value="RHAMNOSYLTRANSFERASE WBBL"/>
    <property type="match status" value="1"/>
</dbReference>
<sequence>MRTGKTSIIILTLNQFHHTVLCLESIRKYTSEPYELIVVDNGSTDLTVLYLKQQPDVTLICNGHNKGFAAGCNQGLAIATGDNILFLNNDTVVTPNWLTHLLDALHASPDIGMTGPLTNYSSGHQIIPVAYKDLLDLNAFAHEHQIRNAGKMTEVRRLIGFCLLVKRAVLDEVGGFDERYDIGNFEDDDLCLRAAQAGYRLYIANACFIHHVGHVTMNDIQTDEQRNNVQYLMGINRQKAREKWGEDIFDLIYKEDAKLSCCVIAATAAALIRTLDSIKEIADEIIVVDKTGTCDEVASNYNARYISGHSGENKMMQWERAVEKAESPYVLLLDVGEYVSDRMRRKIRILKRSITGDTVGVKVLVEHADTEQNNSQVRFIQKSFPLRYLDNPTGYNENVLISDIEIVGESIIQEKDAIH</sequence>
<gene>
    <name evidence="2" type="ORF">IFO66_01515</name>
</gene>
<keyword evidence="3" id="KW-1185">Reference proteome</keyword>
<protein>
    <submittedName>
        <fullName evidence="2">Glycosyltransferase family 2 protein</fullName>
    </submittedName>
</protein>
<dbReference type="CDD" id="cd04186">
    <property type="entry name" value="GT_2_like_c"/>
    <property type="match status" value="1"/>
</dbReference>
<reference evidence="2 3" key="1">
    <citation type="submission" date="2020-09" db="EMBL/GenBank/DDBJ databases">
        <title>Paenibacillus sp. CAU 1523 isolated from sand of Haeundae Beach.</title>
        <authorList>
            <person name="Kim W."/>
        </authorList>
    </citation>
    <scope>NUCLEOTIDE SEQUENCE [LARGE SCALE GENOMIC DNA]</scope>
    <source>
        <strain evidence="2 3">CAU 1523</strain>
    </source>
</reference>
<name>A0ABR9ATF7_9BACL</name>